<proteinExistence type="predicted"/>
<sequence length="132" mass="14929">MAEVRVKLTEVDGNRLELRLENTMISNYANEGIYTVSPGINSPMKKALDAAEAFERGQDPPLSPEQKEEERKAGEMAAFREKMKAFSMDEGEDVHMGETRVGRASREIEERAKEGPGRRIKPSILERMKAFE</sequence>
<evidence type="ECO:0000313" key="2">
    <source>
        <dbReference type="EMBL" id="WZN59429.1"/>
    </source>
</evidence>
<name>A0AAX4NZS1_9CHLO</name>
<feature type="compositionally biased region" description="Basic and acidic residues" evidence="1">
    <location>
        <begin position="93"/>
        <end position="117"/>
    </location>
</feature>
<dbReference type="AlphaFoldDB" id="A0AAX4NZS1"/>
<evidence type="ECO:0000313" key="3">
    <source>
        <dbReference type="Proteomes" id="UP001472866"/>
    </source>
</evidence>
<evidence type="ECO:0000256" key="1">
    <source>
        <dbReference type="SAM" id="MobiDB-lite"/>
    </source>
</evidence>
<feature type="region of interest" description="Disordered" evidence="1">
    <location>
        <begin position="54"/>
        <end position="73"/>
    </location>
</feature>
<protein>
    <submittedName>
        <fullName evidence="2">Uncharacterized protein</fullName>
    </submittedName>
</protein>
<organism evidence="2 3">
    <name type="scientific">Chloropicon roscoffensis</name>
    <dbReference type="NCBI Taxonomy" id="1461544"/>
    <lineage>
        <taxon>Eukaryota</taxon>
        <taxon>Viridiplantae</taxon>
        <taxon>Chlorophyta</taxon>
        <taxon>Chloropicophyceae</taxon>
        <taxon>Chloropicales</taxon>
        <taxon>Chloropicaceae</taxon>
        <taxon>Chloropicon</taxon>
    </lineage>
</organism>
<reference evidence="2 3" key="1">
    <citation type="submission" date="2024-03" db="EMBL/GenBank/DDBJ databases">
        <title>Complete genome sequence of the green alga Chloropicon roscoffensis RCC1871.</title>
        <authorList>
            <person name="Lemieux C."/>
            <person name="Pombert J.-F."/>
            <person name="Otis C."/>
            <person name="Turmel M."/>
        </authorList>
    </citation>
    <scope>NUCLEOTIDE SEQUENCE [LARGE SCALE GENOMIC DNA]</scope>
    <source>
        <strain evidence="2 3">RCC1871</strain>
    </source>
</reference>
<dbReference type="EMBL" id="CP151501">
    <property type="protein sequence ID" value="WZN59429.1"/>
    <property type="molecule type" value="Genomic_DNA"/>
</dbReference>
<accession>A0AAX4NZS1</accession>
<keyword evidence="3" id="KW-1185">Reference proteome</keyword>
<dbReference type="Proteomes" id="UP001472866">
    <property type="component" value="Chromosome 01"/>
</dbReference>
<feature type="region of interest" description="Disordered" evidence="1">
    <location>
        <begin position="85"/>
        <end position="132"/>
    </location>
</feature>
<gene>
    <name evidence="2" type="ORF">HKI87_01g09550</name>
</gene>